<evidence type="ECO:0000313" key="3">
    <source>
        <dbReference type="EMBL" id="RNE67353.1"/>
    </source>
</evidence>
<dbReference type="AlphaFoldDB" id="A0A3M8LPE4"/>
<evidence type="ECO:0000256" key="1">
    <source>
        <dbReference type="SAM" id="MobiDB-lite"/>
    </source>
</evidence>
<dbReference type="OrthoDB" id="10009956at2"/>
<accession>A0A3M8LPE4</accession>
<protein>
    <submittedName>
        <fullName evidence="3">Uncharacterized protein</fullName>
    </submittedName>
</protein>
<feature type="transmembrane region" description="Helical" evidence="2">
    <location>
        <begin position="69"/>
        <end position="90"/>
    </location>
</feature>
<dbReference type="Proteomes" id="UP000279859">
    <property type="component" value="Unassembled WGS sequence"/>
</dbReference>
<name>A0A3M8LPE4_9MICO</name>
<gene>
    <name evidence="3" type="ORF">EEJ31_00835</name>
</gene>
<dbReference type="RefSeq" id="WP_123044383.1">
    <property type="nucleotide sequence ID" value="NZ_RDSR01000001.1"/>
</dbReference>
<evidence type="ECO:0000313" key="4">
    <source>
        <dbReference type="Proteomes" id="UP000279859"/>
    </source>
</evidence>
<feature type="region of interest" description="Disordered" evidence="1">
    <location>
        <begin position="114"/>
        <end position="247"/>
    </location>
</feature>
<proteinExistence type="predicted"/>
<organism evidence="3 4">
    <name type="scientific">Cryobacterium tepidiphilum</name>
    <dbReference type="NCBI Taxonomy" id="2486026"/>
    <lineage>
        <taxon>Bacteria</taxon>
        <taxon>Bacillati</taxon>
        <taxon>Actinomycetota</taxon>
        <taxon>Actinomycetes</taxon>
        <taxon>Micrococcales</taxon>
        <taxon>Microbacteriaceae</taxon>
        <taxon>Cryobacterium</taxon>
    </lineage>
</organism>
<keyword evidence="2" id="KW-0472">Membrane</keyword>
<comment type="caution">
    <text evidence="3">The sequence shown here is derived from an EMBL/GenBank/DDBJ whole genome shotgun (WGS) entry which is preliminary data.</text>
</comment>
<reference evidence="3 4" key="1">
    <citation type="submission" date="2018-11" db="EMBL/GenBank/DDBJ databases">
        <title>Cryobacterium sp. nov., isolated from rhizosphere soil of lettuce.</title>
        <authorList>
            <person name="Wang Y."/>
        </authorList>
    </citation>
    <scope>NUCLEOTIDE SEQUENCE [LARGE SCALE GENOMIC DNA]</scope>
    <source>
        <strain evidence="3 4">NEAU-85</strain>
    </source>
</reference>
<dbReference type="EMBL" id="RDSR01000001">
    <property type="protein sequence ID" value="RNE67353.1"/>
    <property type="molecule type" value="Genomic_DNA"/>
</dbReference>
<evidence type="ECO:0000256" key="2">
    <source>
        <dbReference type="SAM" id="Phobius"/>
    </source>
</evidence>
<keyword evidence="2" id="KW-1133">Transmembrane helix</keyword>
<feature type="compositionally biased region" description="Pro residues" evidence="1">
    <location>
        <begin position="129"/>
        <end position="141"/>
    </location>
</feature>
<keyword evidence="2" id="KW-0812">Transmembrane</keyword>
<sequence>MNTRFSRHDEHVVDTVLSEAGGTQSDGLRNALLELRGFAHAPALSSELHARETAPAIDLGRARRARRRVGLTSLAVVAAMGLGVGAAAAASPDFRDSAQETVAGLISSLAAAPSAPAETELPEPTAAPTAPPVAPAAPPAPEHVRSATPDAPHSDAGTAAKPGRSEEALRRQGPTLPKLPEQASRATPAARVPDHAAPSAGIPRSPHVPASPGTAHKTKQDEVASVGTAHETAEDEDDSAGKGRGSR</sequence>
<feature type="compositionally biased region" description="Low complexity" evidence="1">
    <location>
        <begin position="114"/>
        <end position="128"/>
    </location>
</feature>
<keyword evidence="4" id="KW-1185">Reference proteome</keyword>